<evidence type="ECO:0000313" key="10">
    <source>
        <dbReference type="EMBL" id="KAA1076975.1"/>
    </source>
</evidence>
<dbReference type="Pfam" id="PF00150">
    <property type="entry name" value="Cellulase"/>
    <property type="match status" value="1"/>
</dbReference>
<dbReference type="OrthoDB" id="5823761at2759"/>
<feature type="domain" description="Glycoside hydrolase family 5" evidence="9">
    <location>
        <begin position="76"/>
        <end position="329"/>
    </location>
</feature>
<comment type="similarity">
    <text evidence="2 6">Belongs to the glycosyl hydrolase 5 (cellulase A) family.</text>
</comment>
<evidence type="ECO:0000256" key="6">
    <source>
        <dbReference type="RuleBase" id="RU361153"/>
    </source>
</evidence>
<evidence type="ECO:0000256" key="1">
    <source>
        <dbReference type="ARBA" id="ARBA00000966"/>
    </source>
</evidence>
<dbReference type="SUPFAM" id="SSF51445">
    <property type="entry name" value="(Trans)glycosidases"/>
    <property type="match status" value="1"/>
</dbReference>
<sequence>MTCKLYQVLVAACALALANQVAGLAISNDKLKPLSPAPLRIPKLPAFAGVTLSGMEFGSNITSQTAVSKAPSNTEAANPFTLPDFDQAIHYLEDRDVSLIKLPLSWETLQHNVTKLEVYTDVVATVTSRNAAAVVSLSMSAVQFSNFTSNVTVHKDGPLIKDVANASFVEFWGKMAAHFQHDRRVIFHLLSIPQGGVIPRKWNETIQAAVTSIRKSGAQNAIILPSFAPSNGTTFNTFRDFPKDFERMQHIQNPDGTTDGIVFDVAQTLGPKNAKSQRCQGVDVSDIVDPVVKILKEHKRQAIVGTLAGGSDPSCTRTLVKFAKVVSKSYPSLAGFVMYGAGAFDQSAPWSLIKEGEADSSHCAEEWVDQPNFNSVQPYFPKKTKHIESSDQKPEQDSYDQKPEKESSEQKPEQESSEQKPEEGSSDQKPEQDSSDQKPKPGSLDQQPKQSAIPNLL</sequence>
<dbReference type="EMBL" id="VSWC01000145">
    <property type="protein sequence ID" value="KAA1076975.1"/>
    <property type="molecule type" value="Genomic_DNA"/>
</dbReference>
<dbReference type="GO" id="GO:0009251">
    <property type="term" value="P:glucan catabolic process"/>
    <property type="evidence" value="ECO:0007669"/>
    <property type="project" value="TreeGrafter"/>
</dbReference>
<proteinExistence type="inferred from homology"/>
<dbReference type="InterPro" id="IPR001547">
    <property type="entry name" value="Glyco_hydro_5"/>
</dbReference>
<evidence type="ECO:0000256" key="3">
    <source>
        <dbReference type="ARBA" id="ARBA00012601"/>
    </source>
</evidence>
<evidence type="ECO:0000259" key="9">
    <source>
        <dbReference type="Pfam" id="PF00150"/>
    </source>
</evidence>
<evidence type="ECO:0000256" key="7">
    <source>
        <dbReference type="SAM" id="MobiDB-lite"/>
    </source>
</evidence>
<comment type="catalytic activity">
    <reaction evidence="1">
        <text>Endohydrolysis of (1-&gt;4)-beta-D-glucosidic linkages in cellulose, lichenin and cereal beta-D-glucans.</text>
        <dbReference type="EC" id="3.2.1.4"/>
    </reaction>
</comment>
<keyword evidence="12" id="KW-1185">Reference proteome</keyword>
<evidence type="ECO:0000256" key="8">
    <source>
        <dbReference type="SAM" id="SignalP"/>
    </source>
</evidence>
<dbReference type="Proteomes" id="UP000325313">
    <property type="component" value="Unassembled WGS sequence"/>
</dbReference>
<dbReference type="EMBL" id="VDEP01000247">
    <property type="protein sequence ID" value="KAA1118571.1"/>
    <property type="molecule type" value="Genomic_DNA"/>
</dbReference>
<accession>A0A5B0QZ53</accession>
<dbReference type="InterPro" id="IPR017853">
    <property type="entry name" value="GH"/>
</dbReference>
<evidence type="ECO:0000256" key="5">
    <source>
        <dbReference type="ARBA" id="ARBA00023295"/>
    </source>
</evidence>
<dbReference type="PANTHER" id="PTHR34142">
    <property type="entry name" value="ENDO-BETA-1,4-GLUCANASE A"/>
    <property type="match status" value="1"/>
</dbReference>
<feature type="signal peptide" evidence="8">
    <location>
        <begin position="1"/>
        <end position="23"/>
    </location>
</feature>
<reference evidence="12 13" key="1">
    <citation type="submission" date="2019-05" db="EMBL/GenBank/DDBJ databases">
        <title>Emergence of the Ug99 lineage of the wheat stem rust pathogen through somatic hybridization.</title>
        <authorList>
            <person name="Li F."/>
            <person name="Upadhyaya N.M."/>
            <person name="Sperschneider J."/>
            <person name="Matny O."/>
            <person name="Nguyen-Phuc H."/>
            <person name="Mago R."/>
            <person name="Raley C."/>
            <person name="Miller M.E."/>
            <person name="Silverstein K.A.T."/>
            <person name="Henningsen E."/>
            <person name="Hirsch C.D."/>
            <person name="Visser B."/>
            <person name="Pretorius Z.A."/>
            <person name="Steffenson B.J."/>
            <person name="Schwessinger B."/>
            <person name="Dodds P.N."/>
            <person name="Figueroa M."/>
        </authorList>
    </citation>
    <scope>NUCLEOTIDE SEQUENCE [LARGE SCALE GENOMIC DNA]</scope>
    <source>
        <strain evidence="10">21-0</strain>
        <strain evidence="11 13">Ug99</strain>
    </source>
</reference>
<dbReference type="EC" id="3.2.1.4" evidence="3"/>
<evidence type="ECO:0000256" key="2">
    <source>
        <dbReference type="ARBA" id="ARBA00005641"/>
    </source>
</evidence>
<dbReference type="GO" id="GO:0008810">
    <property type="term" value="F:cellulase activity"/>
    <property type="evidence" value="ECO:0007669"/>
    <property type="project" value="UniProtKB-EC"/>
</dbReference>
<protein>
    <recommendedName>
        <fullName evidence="3">cellulase</fullName>
        <ecNumber evidence="3">3.2.1.4</ecNumber>
    </recommendedName>
</protein>
<feature type="region of interest" description="Disordered" evidence="7">
    <location>
        <begin position="384"/>
        <end position="457"/>
    </location>
</feature>
<keyword evidence="4 6" id="KW-0378">Hydrolase</keyword>
<feature type="compositionally biased region" description="Polar residues" evidence="7">
    <location>
        <begin position="444"/>
        <end position="457"/>
    </location>
</feature>
<organism evidence="11 13">
    <name type="scientific">Puccinia graminis f. sp. tritici</name>
    <dbReference type="NCBI Taxonomy" id="56615"/>
    <lineage>
        <taxon>Eukaryota</taxon>
        <taxon>Fungi</taxon>
        <taxon>Dikarya</taxon>
        <taxon>Basidiomycota</taxon>
        <taxon>Pucciniomycotina</taxon>
        <taxon>Pucciniomycetes</taxon>
        <taxon>Pucciniales</taxon>
        <taxon>Pucciniaceae</taxon>
        <taxon>Puccinia</taxon>
    </lineage>
</organism>
<evidence type="ECO:0000313" key="11">
    <source>
        <dbReference type="EMBL" id="KAA1118571.1"/>
    </source>
</evidence>
<dbReference type="Gene3D" id="3.20.20.80">
    <property type="entry name" value="Glycosidases"/>
    <property type="match status" value="1"/>
</dbReference>
<feature type="compositionally biased region" description="Basic and acidic residues" evidence="7">
    <location>
        <begin position="386"/>
        <end position="439"/>
    </location>
</feature>
<name>A0A5B0QZ53_PUCGR</name>
<evidence type="ECO:0000313" key="12">
    <source>
        <dbReference type="Proteomes" id="UP000324748"/>
    </source>
</evidence>
<evidence type="ECO:0000313" key="13">
    <source>
        <dbReference type="Proteomes" id="UP000325313"/>
    </source>
</evidence>
<keyword evidence="5 6" id="KW-0326">Glycosidase</keyword>
<evidence type="ECO:0000256" key="4">
    <source>
        <dbReference type="ARBA" id="ARBA00022801"/>
    </source>
</evidence>
<dbReference type="PANTHER" id="PTHR34142:SF1">
    <property type="entry name" value="GLYCOSIDE HYDROLASE FAMILY 5 DOMAIN-CONTAINING PROTEIN"/>
    <property type="match status" value="1"/>
</dbReference>
<dbReference type="Proteomes" id="UP000324748">
    <property type="component" value="Unassembled WGS sequence"/>
</dbReference>
<comment type="caution">
    <text evidence="11">The sequence shown here is derived from an EMBL/GenBank/DDBJ whole genome shotgun (WGS) entry which is preliminary data.</text>
</comment>
<gene>
    <name evidence="10" type="ORF">PGT21_025852</name>
    <name evidence="11" type="ORF">PGTUg99_010110</name>
</gene>
<dbReference type="AlphaFoldDB" id="A0A5B0QZ53"/>
<keyword evidence="8" id="KW-0732">Signal</keyword>
<feature type="chain" id="PRO_5033847830" description="cellulase" evidence="8">
    <location>
        <begin position="24"/>
        <end position="457"/>
    </location>
</feature>